<dbReference type="AlphaFoldDB" id="A0AAV5RRG0"/>
<dbReference type="Gene3D" id="3.30.310.180">
    <property type="match status" value="2"/>
</dbReference>
<comment type="subunit">
    <text evidence="4">Component of the Mediator complex.</text>
</comment>
<evidence type="ECO:0000256" key="4">
    <source>
        <dbReference type="RuleBase" id="RU364152"/>
    </source>
</evidence>
<evidence type="ECO:0000313" key="6">
    <source>
        <dbReference type="Proteomes" id="UP001377567"/>
    </source>
</evidence>
<keyword evidence="6" id="KW-1185">Reference proteome</keyword>
<evidence type="ECO:0000256" key="2">
    <source>
        <dbReference type="ARBA" id="ARBA00010743"/>
    </source>
</evidence>
<comment type="subcellular location">
    <subcellularLocation>
        <location evidence="1 4">Nucleus</location>
    </subcellularLocation>
</comment>
<accession>A0AAV5RRG0</accession>
<gene>
    <name evidence="4" type="primary">MED20</name>
    <name evidence="5" type="ORF">DAKH74_006460</name>
</gene>
<organism evidence="5 6">
    <name type="scientific">Maudiozyma humilis</name>
    <name type="common">Sour dough yeast</name>
    <name type="synonym">Kazachstania humilis</name>
    <dbReference type="NCBI Taxonomy" id="51915"/>
    <lineage>
        <taxon>Eukaryota</taxon>
        <taxon>Fungi</taxon>
        <taxon>Dikarya</taxon>
        <taxon>Ascomycota</taxon>
        <taxon>Saccharomycotina</taxon>
        <taxon>Saccharomycetes</taxon>
        <taxon>Saccharomycetales</taxon>
        <taxon>Saccharomycetaceae</taxon>
        <taxon>Maudiozyma</taxon>
    </lineage>
</organism>
<dbReference type="InterPro" id="IPR013921">
    <property type="entry name" value="Mediator_Med20"/>
</dbReference>
<evidence type="ECO:0000313" key="5">
    <source>
        <dbReference type="EMBL" id="GMM54030.1"/>
    </source>
</evidence>
<keyword evidence="3 4" id="KW-0539">Nucleus</keyword>
<sequence>MPRTAVLFVERATPATLTDFKDSLANVLLSVEDGWSMEFRTYRTQIKNYPGDSSAKLMYSLNFSFERELSVMVKGQTALLLSSDAAAGALSADPRVQRLVDSDCSTGFPESFDNLLSSKLSNMWEQRQVLRGDAGESFRTMGYLVRCINVFSSTGFKGLAIQVEQDAGDDEAQLQDRIDEVKELLRGISITEFKVSSDRLTSSATKHSPNDYLCNLAHQYVRVMES</sequence>
<comment type="function">
    <text evidence="4">Component of the Mediator complex, a coactivator involved in the regulated transcription of nearly all RNA polymerase II-dependent genes. Mediator functions as a bridge to convey information from gene-specific regulatory proteins to the basal RNA polymerase II transcription machinery. Mediator is recruited to promoters by direct interactions with regulatory proteins and serves as a scaffold for the assembly of a functional preinitiation complex with RNA polymerase II and the general transcription factors.</text>
</comment>
<comment type="caution">
    <text evidence="5">The sequence shown here is derived from an EMBL/GenBank/DDBJ whole genome shotgun (WGS) entry which is preliminary data.</text>
</comment>
<proteinExistence type="inferred from homology"/>
<dbReference type="GO" id="GO:0003712">
    <property type="term" value="F:transcription coregulator activity"/>
    <property type="evidence" value="ECO:0007669"/>
    <property type="project" value="InterPro"/>
</dbReference>
<dbReference type="GO" id="GO:0016592">
    <property type="term" value="C:mediator complex"/>
    <property type="evidence" value="ECO:0007669"/>
    <property type="project" value="InterPro"/>
</dbReference>
<evidence type="ECO:0000256" key="3">
    <source>
        <dbReference type="ARBA" id="ARBA00023242"/>
    </source>
</evidence>
<evidence type="ECO:0000256" key="1">
    <source>
        <dbReference type="ARBA" id="ARBA00004123"/>
    </source>
</evidence>
<keyword evidence="4" id="KW-0804">Transcription</keyword>
<dbReference type="EMBL" id="BTGD01000001">
    <property type="protein sequence ID" value="GMM54030.1"/>
    <property type="molecule type" value="Genomic_DNA"/>
</dbReference>
<dbReference type="GO" id="GO:0006357">
    <property type="term" value="P:regulation of transcription by RNA polymerase II"/>
    <property type="evidence" value="ECO:0007669"/>
    <property type="project" value="InterPro"/>
</dbReference>
<name>A0AAV5RRG0_MAUHU</name>
<dbReference type="Pfam" id="PF08612">
    <property type="entry name" value="Med20"/>
    <property type="match status" value="1"/>
</dbReference>
<keyword evidence="4" id="KW-0805">Transcription regulation</keyword>
<comment type="similarity">
    <text evidence="2 4">Belongs to the Mediator complex subunit 20 family.</text>
</comment>
<reference evidence="5 6" key="1">
    <citation type="journal article" date="2023" name="Elife">
        <title>Identification of key yeast species and microbe-microbe interactions impacting larval growth of Drosophila in the wild.</title>
        <authorList>
            <person name="Mure A."/>
            <person name="Sugiura Y."/>
            <person name="Maeda R."/>
            <person name="Honda K."/>
            <person name="Sakurai N."/>
            <person name="Takahashi Y."/>
            <person name="Watada M."/>
            <person name="Katoh T."/>
            <person name="Gotoh A."/>
            <person name="Gotoh Y."/>
            <person name="Taniguchi I."/>
            <person name="Nakamura K."/>
            <person name="Hayashi T."/>
            <person name="Katayama T."/>
            <person name="Uemura T."/>
            <person name="Hattori Y."/>
        </authorList>
    </citation>
    <scope>NUCLEOTIDE SEQUENCE [LARGE SCALE GENOMIC DNA]</scope>
    <source>
        <strain evidence="5 6">KH-74</strain>
    </source>
</reference>
<protein>
    <recommendedName>
        <fullName evidence="4">Mediator of RNA polymerase II transcription subunit 20</fullName>
    </recommendedName>
    <alternativeName>
        <fullName evidence="4">Mediator complex subunit 20</fullName>
    </alternativeName>
</protein>
<keyword evidence="4" id="KW-0010">Activator</keyword>
<dbReference type="Proteomes" id="UP001377567">
    <property type="component" value="Unassembled WGS sequence"/>
</dbReference>